<sequence>MSHTSSTFQPPQVAQSQEKPGLETHMTPPSEITRLDAGNELVEYTASGKLKDKKVFITGGDSGIGRSVAVLMAKEGADISIVYLPEEQEDAEETKKMVKQEGRECLLLPGDLRNRSFCKEAVEEHIKQFGRINVLVNNAAKQYRCKDFVDIDLDEVEDTFQTNIIQIFAVTKFALPYMARGDSIINNTSVSAFRGSSSVVDYAATKGAIVGFTRSLAVQLMPKGIRVNAVAPGGIYTPFQVATREASEMENWGSHYGLGRPGQASEVATSFVFLASADSSFYYGQVLHCYPLGD</sequence>
<dbReference type="Pfam" id="PF13561">
    <property type="entry name" value="adh_short_C2"/>
    <property type="match status" value="1"/>
</dbReference>
<dbReference type="Gene3D" id="3.40.50.720">
    <property type="entry name" value="NAD(P)-binding Rossmann-like Domain"/>
    <property type="match status" value="1"/>
</dbReference>
<evidence type="ECO:0000256" key="4">
    <source>
        <dbReference type="SAM" id="MobiDB-lite"/>
    </source>
</evidence>
<dbReference type="InterPro" id="IPR036291">
    <property type="entry name" value="NAD(P)-bd_dom_sf"/>
</dbReference>
<dbReference type="OrthoDB" id="47007at2759"/>
<dbReference type="PANTHER" id="PTHR48107">
    <property type="entry name" value="NADPH-DEPENDENT ALDEHYDE REDUCTASE-LIKE PROTEIN, CHLOROPLASTIC-RELATED"/>
    <property type="match status" value="1"/>
</dbReference>
<dbReference type="InterPro" id="IPR002347">
    <property type="entry name" value="SDR_fam"/>
</dbReference>
<dbReference type="PRINTS" id="PR00081">
    <property type="entry name" value="GDHRDH"/>
</dbReference>
<dbReference type="STRING" id="1073089.A0A1L9RYW6"/>
<evidence type="ECO:0000256" key="2">
    <source>
        <dbReference type="ARBA" id="ARBA00022857"/>
    </source>
</evidence>
<keyword evidence="2" id="KW-0521">NADP</keyword>
<organism evidence="5 6">
    <name type="scientific">Aspergillus wentii DTO 134E9</name>
    <dbReference type="NCBI Taxonomy" id="1073089"/>
    <lineage>
        <taxon>Eukaryota</taxon>
        <taxon>Fungi</taxon>
        <taxon>Dikarya</taxon>
        <taxon>Ascomycota</taxon>
        <taxon>Pezizomycotina</taxon>
        <taxon>Eurotiomycetes</taxon>
        <taxon>Eurotiomycetidae</taxon>
        <taxon>Eurotiales</taxon>
        <taxon>Aspergillaceae</taxon>
        <taxon>Aspergillus</taxon>
        <taxon>Aspergillus subgen. Cremei</taxon>
    </lineage>
</organism>
<dbReference type="PRINTS" id="PR00080">
    <property type="entry name" value="SDRFAMILY"/>
</dbReference>
<dbReference type="PROSITE" id="PS00061">
    <property type="entry name" value="ADH_SHORT"/>
    <property type="match status" value="1"/>
</dbReference>
<gene>
    <name evidence="5" type="ORF">ASPWEDRAFT_102340</name>
</gene>
<evidence type="ECO:0000313" key="6">
    <source>
        <dbReference type="Proteomes" id="UP000184383"/>
    </source>
</evidence>
<evidence type="ECO:0000313" key="5">
    <source>
        <dbReference type="EMBL" id="OJJ40008.1"/>
    </source>
</evidence>
<dbReference type="GeneID" id="63743315"/>
<dbReference type="Proteomes" id="UP000184383">
    <property type="component" value="Unassembled WGS sequence"/>
</dbReference>
<feature type="compositionally biased region" description="Polar residues" evidence="4">
    <location>
        <begin position="1"/>
        <end position="18"/>
    </location>
</feature>
<proteinExistence type="inferred from homology"/>
<dbReference type="InterPro" id="IPR020904">
    <property type="entry name" value="Sc_DH/Rdtase_CS"/>
</dbReference>
<evidence type="ECO:0000256" key="1">
    <source>
        <dbReference type="ARBA" id="ARBA00006484"/>
    </source>
</evidence>
<dbReference type="GO" id="GO:0016614">
    <property type="term" value="F:oxidoreductase activity, acting on CH-OH group of donors"/>
    <property type="evidence" value="ECO:0007669"/>
    <property type="project" value="UniProtKB-ARBA"/>
</dbReference>
<dbReference type="SUPFAM" id="SSF51735">
    <property type="entry name" value="NAD(P)-binding Rossmann-fold domains"/>
    <property type="match status" value="1"/>
</dbReference>
<dbReference type="EMBL" id="KV878209">
    <property type="protein sequence ID" value="OJJ40008.1"/>
    <property type="molecule type" value="Genomic_DNA"/>
</dbReference>
<protein>
    <submittedName>
        <fullName evidence="5">Uncharacterized protein</fullName>
    </submittedName>
</protein>
<keyword evidence="6" id="KW-1185">Reference proteome</keyword>
<dbReference type="PANTHER" id="PTHR48107:SF16">
    <property type="entry name" value="NADPH-DEPENDENT ALDEHYDE REDUCTASE 1, CHLOROPLASTIC"/>
    <property type="match status" value="1"/>
</dbReference>
<dbReference type="RefSeq" id="XP_040693684.1">
    <property type="nucleotide sequence ID" value="XM_040827467.1"/>
</dbReference>
<keyword evidence="3" id="KW-0560">Oxidoreductase</keyword>
<dbReference type="VEuPathDB" id="FungiDB:ASPWEDRAFT_102340"/>
<evidence type="ECO:0000256" key="3">
    <source>
        <dbReference type="ARBA" id="ARBA00023002"/>
    </source>
</evidence>
<accession>A0A1L9RYW6</accession>
<dbReference type="AlphaFoldDB" id="A0A1L9RYW6"/>
<feature type="region of interest" description="Disordered" evidence="4">
    <location>
        <begin position="1"/>
        <end position="31"/>
    </location>
</feature>
<name>A0A1L9RYW6_ASPWE</name>
<dbReference type="GO" id="GO:0044550">
    <property type="term" value="P:secondary metabolite biosynthetic process"/>
    <property type="evidence" value="ECO:0007669"/>
    <property type="project" value="UniProtKB-ARBA"/>
</dbReference>
<dbReference type="FunFam" id="3.40.50.720:FF:000084">
    <property type="entry name" value="Short-chain dehydrogenase reductase"/>
    <property type="match status" value="1"/>
</dbReference>
<comment type="similarity">
    <text evidence="1">Belongs to the short-chain dehydrogenases/reductases (SDR) family.</text>
</comment>
<reference evidence="6" key="1">
    <citation type="journal article" date="2017" name="Genome Biol.">
        <title>Comparative genomics reveals high biological diversity and specific adaptations in the industrially and medically important fungal genus Aspergillus.</title>
        <authorList>
            <person name="de Vries R.P."/>
            <person name="Riley R."/>
            <person name="Wiebenga A."/>
            <person name="Aguilar-Osorio G."/>
            <person name="Amillis S."/>
            <person name="Uchima C.A."/>
            <person name="Anderluh G."/>
            <person name="Asadollahi M."/>
            <person name="Askin M."/>
            <person name="Barry K."/>
            <person name="Battaglia E."/>
            <person name="Bayram O."/>
            <person name="Benocci T."/>
            <person name="Braus-Stromeyer S.A."/>
            <person name="Caldana C."/>
            <person name="Canovas D."/>
            <person name="Cerqueira G.C."/>
            <person name="Chen F."/>
            <person name="Chen W."/>
            <person name="Choi C."/>
            <person name="Clum A."/>
            <person name="Dos Santos R.A."/>
            <person name="Damasio A.R."/>
            <person name="Diallinas G."/>
            <person name="Emri T."/>
            <person name="Fekete E."/>
            <person name="Flipphi M."/>
            <person name="Freyberg S."/>
            <person name="Gallo A."/>
            <person name="Gournas C."/>
            <person name="Habgood R."/>
            <person name="Hainaut M."/>
            <person name="Harispe M.L."/>
            <person name="Henrissat B."/>
            <person name="Hilden K.S."/>
            <person name="Hope R."/>
            <person name="Hossain A."/>
            <person name="Karabika E."/>
            <person name="Karaffa L."/>
            <person name="Karanyi Z."/>
            <person name="Krasevec N."/>
            <person name="Kuo A."/>
            <person name="Kusch H."/>
            <person name="LaButti K."/>
            <person name="Lagendijk E.L."/>
            <person name="Lapidus A."/>
            <person name="Levasseur A."/>
            <person name="Lindquist E."/>
            <person name="Lipzen A."/>
            <person name="Logrieco A.F."/>
            <person name="MacCabe A."/>
            <person name="Maekelae M.R."/>
            <person name="Malavazi I."/>
            <person name="Melin P."/>
            <person name="Meyer V."/>
            <person name="Mielnichuk N."/>
            <person name="Miskei M."/>
            <person name="Molnar A.P."/>
            <person name="Mule G."/>
            <person name="Ngan C.Y."/>
            <person name="Orejas M."/>
            <person name="Orosz E."/>
            <person name="Ouedraogo J.P."/>
            <person name="Overkamp K.M."/>
            <person name="Park H.-S."/>
            <person name="Perrone G."/>
            <person name="Piumi F."/>
            <person name="Punt P.J."/>
            <person name="Ram A.F."/>
            <person name="Ramon A."/>
            <person name="Rauscher S."/>
            <person name="Record E."/>
            <person name="Riano-Pachon D.M."/>
            <person name="Robert V."/>
            <person name="Roehrig J."/>
            <person name="Ruller R."/>
            <person name="Salamov A."/>
            <person name="Salih N.S."/>
            <person name="Samson R.A."/>
            <person name="Sandor E."/>
            <person name="Sanguinetti M."/>
            <person name="Schuetze T."/>
            <person name="Sepcic K."/>
            <person name="Shelest E."/>
            <person name="Sherlock G."/>
            <person name="Sophianopoulou V."/>
            <person name="Squina F.M."/>
            <person name="Sun H."/>
            <person name="Susca A."/>
            <person name="Todd R.B."/>
            <person name="Tsang A."/>
            <person name="Unkles S.E."/>
            <person name="van de Wiele N."/>
            <person name="van Rossen-Uffink D."/>
            <person name="Oliveira J.V."/>
            <person name="Vesth T.C."/>
            <person name="Visser J."/>
            <person name="Yu J.-H."/>
            <person name="Zhou M."/>
            <person name="Andersen M.R."/>
            <person name="Archer D.B."/>
            <person name="Baker S.E."/>
            <person name="Benoit I."/>
            <person name="Brakhage A.A."/>
            <person name="Braus G.H."/>
            <person name="Fischer R."/>
            <person name="Frisvad J.C."/>
            <person name="Goldman G.H."/>
            <person name="Houbraken J."/>
            <person name="Oakley B."/>
            <person name="Pocsi I."/>
            <person name="Scazzocchio C."/>
            <person name="Seiboth B."/>
            <person name="vanKuyk P.A."/>
            <person name="Wortman J."/>
            <person name="Dyer P.S."/>
            <person name="Grigoriev I.V."/>
        </authorList>
    </citation>
    <scope>NUCLEOTIDE SEQUENCE [LARGE SCALE GENOMIC DNA]</scope>
    <source>
        <strain evidence="6">DTO 134E9</strain>
    </source>
</reference>